<dbReference type="Proteomes" id="UP000517916">
    <property type="component" value="Unassembled WGS sequence"/>
</dbReference>
<evidence type="ECO:0000259" key="2">
    <source>
        <dbReference type="Pfam" id="PF18155"/>
    </source>
</evidence>
<dbReference type="SUPFAM" id="SSF52540">
    <property type="entry name" value="P-loop containing nucleoside triphosphate hydrolases"/>
    <property type="match status" value="1"/>
</dbReference>
<organism evidence="3 4">
    <name type="scientific">Kutzneria viridogrisea</name>
    <dbReference type="NCBI Taxonomy" id="47990"/>
    <lineage>
        <taxon>Bacteria</taxon>
        <taxon>Bacillati</taxon>
        <taxon>Actinomycetota</taxon>
        <taxon>Actinomycetes</taxon>
        <taxon>Pseudonocardiales</taxon>
        <taxon>Pseudonocardiaceae</taxon>
        <taxon>Kutzneria</taxon>
    </lineage>
</organism>
<evidence type="ECO:0000313" key="4">
    <source>
        <dbReference type="Proteomes" id="UP000517916"/>
    </source>
</evidence>
<keyword evidence="4" id="KW-1185">Reference proteome</keyword>
<dbReference type="InterPro" id="IPR027417">
    <property type="entry name" value="P-loop_NTPase"/>
</dbReference>
<reference evidence="3 4" key="1">
    <citation type="submission" date="2020-08" db="EMBL/GenBank/DDBJ databases">
        <title>Genomic Encyclopedia of Archaeal and Bacterial Type Strains, Phase II (KMG-II): from individual species to whole genera.</title>
        <authorList>
            <person name="Goeker M."/>
        </authorList>
    </citation>
    <scope>NUCLEOTIDE SEQUENCE [LARGE SCALE GENOMIC DNA]</scope>
    <source>
        <strain evidence="3 4">DSM 43850</strain>
    </source>
</reference>
<dbReference type="EMBL" id="JACJID010000004">
    <property type="protein sequence ID" value="MBA8928831.1"/>
    <property type="molecule type" value="Genomic_DNA"/>
</dbReference>
<evidence type="ECO:0000313" key="3">
    <source>
        <dbReference type="EMBL" id="MBA8928831.1"/>
    </source>
</evidence>
<feature type="compositionally biased region" description="Acidic residues" evidence="1">
    <location>
        <begin position="557"/>
        <end position="566"/>
    </location>
</feature>
<protein>
    <recommendedName>
        <fullName evidence="2">pPIWI-RE three-gene island domain-containing protein</fullName>
    </recommendedName>
</protein>
<accession>A0ABR6BPJ1</accession>
<dbReference type="Pfam" id="PF18155">
    <property type="entry name" value="pPIWI_RE_Z"/>
    <property type="match status" value="1"/>
</dbReference>
<comment type="caution">
    <text evidence="3">The sequence shown here is derived from an EMBL/GenBank/DDBJ whole genome shotgun (WGS) entry which is preliminary data.</text>
</comment>
<dbReference type="InterPro" id="IPR055254">
    <property type="entry name" value="pPIWI_RE_Z"/>
</dbReference>
<name>A0ABR6BPJ1_9PSEU</name>
<dbReference type="RefSeq" id="WP_025356123.1">
    <property type="nucleotide sequence ID" value="NZ_BAAABQ010000047.1"/>
</dbReference>
<proteinExistence type="predicted"/>
<evidence type="ECO:0000256" key="1">
    <source>
        <dbReference type="SAM" id="MobiDB-lite"/>
    </source>
</evidence>
<feature type="domain" description="pPIWI-RE three-gene island" evidence="2">
    <location>
        <begin position="21"/>
        <end position="182"/>
    </location>
</feature>
<feature type="region of interest" description="Disordered" evidence="1">
    <location>
        <begin position="553"/>
        <end position="584"/>
    </location>
</feature>
<gene>
    <name evidence="3" type="ORF">BC739_006048</name>
</gene>
<sequence length="1169" mass="129354">MRSKKWYSEIADELRQTRLSLPLEVLCPVELGLTLLHRIDKGQPPTSVWALLGGYPFAQVAGLADKPEQHWMITCVRHRLWPLRRRGAWIQALRDYQEVDSSLRAFRFAKDRDSFEWTGTTALTKRFEVYDRALETLPDLVDRHLAPAGAGRYHYFDRDERVEVEIPDDIADQPGTSPQHDLTARTATNGAPLAISWAELEETAAWMDGCAEQDGRANWHTSIQSTRLLVRDSHGHDFIEDTKDKVLRLDGLLHAVGMVGVGKSTLMKVLAVWAVRRNEPLRITLVVSDVADQLRTVEELRGFLGERAVVPIIGYSTREQHVEGLHRRLAAKGHLLLAGHHEDNGFGNLSTACPLDALRVTERPVRSVDAPCSRLYDADGHTDDRRRPRPSGCPLWHRCPKHSAARDQVGAGVWIATMASLVMSPVPSELSGVRLRQLELACLRSDIIVVDEADRVMMNLDMVFAPTATLVSRGPHSWLDTLHTHNIRELSQAGRLQLSNRKVRDWEVALSVVTSATNLLYSMLIADKDLREWVGIEYFNSWTLQGKILPELFPADDSADDGESATEPENPAAPADDPRSPRSQVEVAFDQFRDDPLGDDGPYGTVADRLAAATQDLLHTLNPQAAARRLGVVLNELRAIGTDTEPSPAAEDDSLVRKLEFTLLLSALHHRLDRLTYLWPQVEDAMRLDSTDNELVRRPPMDYMPLVPESPMGNVLGFQYVVDEQDATGDGMTGTLRFFRCTGVGRELLFSLPALGADTAAGRGGPHVLLLSGTSWAGTSTRAHVVIPVGAVLRPSPEAEQRLRDTVFTTRFFYDDDGEPISLSGQSRKVRPSVLRALVDKLGKAGPSGMSPLQEEIQAVEDPNRHRALLLVGNYQDAQAAADQLNAMPEWHGHVKALVADNADLTEAVSGGADDLGRAGVIRRGDVGLFATDSMARVLVAPMLAIERGHNILNHETNEAALGVALLLTRPHPVPTDVGLSVLAVNDWESRFTRGLYQPADSEPASLTELVTAHDSLDAAAQEFRAMARSRWGRLLTRRYAYSALSREEMRSFAWDQLVVLWQVIGRLVRGGVAARVVFVDAQFARRRAAAEAPVARRSAVRRDHVRTSLLYGIREALRPYFAPRPDDDGVDLADAHLADLLYKPVYLALCEMLDQVDLNSAVTDSGEG</sequence>